<dbReference type="InterPro" id="IPR019068">
    <property type="entry name" value="Restrct_endonuc_II_MjaI"/>
</dbReference>
<sequence>MVRHKRINEPDIRYDGQNLFQLNATPDLPKYTSGFINDVNGWAGGTKPENVGQVSELIKRFREEHPQGTLEDWKTFHHTLTDIQVLKGRGNTKRFENVHMNGIEQGVHDIMAKMDEVKNNINQLTEKKVQSWLENLVYEKTYCGLEAQKLILKTIAENHHFDWILGSIEDERQGIDGYIIDPNGPKFYPLQIKSSSYGNKHKQEHFVCPIVTYDLLEEGINFNMPANALTDPPESEDWTTIKLRTSIRYFHHKPKA</sequence>
<evidence type="ECO:0000313" key="1">
    <source>
        <dbReference type="EMBL" id="TFH79696.1"/>
    </source>
</evidence>
<dbReference type="GO" id="GO:0009036">
    <property type="term" value="F:type II site-specific deoxyribonuclease activity"/>
    <property type="evidence" value="ECO:0007669"/>
    <property type="project" value="InterPro"/>
</dbReference>
<keyword evidence="2" id="KW-1185">Reference proteome</keyword>
<dbReference type="GO" id="GO:0009307">
    <property type="term" value="P:DNA restriction-modification system"/>
    <property type="evidence" value="ECO:0007669"/>
    <property type="project" value="InterPro"/>
</dbReference>
<keyword evidence="1" id="KW-0255">Endonuclease</keyword>
<evidence type="ECO:0000313" key="2">
    <source>
        <dbReference type="Proteomes" id="UP000297872"/>
    </source>
</evidence>
<name>A0A4Y8VF94_9BACT</name>
<dbReference type="GeneID" id="302995526"/>
<keyword evidence="1" id="KW-0540">Nuclease</keyword>
<keyword evidence="1" id="KW-0378">Hydrolase</keyword>
<dbReference type="Pfam" id="PF09568">
    <property type="entry name" value="RE_MjaI"/>
    <property type="match status" value="1"/>
</dbReference>
<organism evidence="1 2">
    <name type="scientific">Segatella hominis</name>
    <dbReference type="NCBI Taxonomy" id="2518605"/>
    <lineage>
        <taxon>Bacteria</taxon>
        <taxon>Pseudomonadati</taxon>
        <taxon>Bacteroidota</taxon>
        <taxon>Bacteroidia</taxon>
        <taxon>Bacteroidales</taxon>
        <taxon>Prevotellaceae</taxon>
        <taxon>Segatella</taxon>
    </lineage>
</organism>
<gene>
    <name evidence="1" type="ORF">EXN75_09530</name>
</gene>
<dbReference type="AlphaFoldDB" id="A0A4Y8VF94"/>
<proteinExistence type="predicted"/>
<dbReference type="EMBL" id="SGVY01000023">
    <property type="protein sequence ID" value="TFH79696.1"/>
    <property type="molecule type" value="Genomic_DNA"/>
</dbReference>
<accession>A0A4Y8VF94</accession>
<comment type="caution">
    <text evidence="1">The sequence shown here is derived from an EMBL/GenBank/DDBJ whole genome shotgun (WGS) entry which is preliminary data.</text>
</comment>
<reference evidence="1 2" key="1">
    <citation type="submission" date="2019-02" db="EMBL/GenBank/DDBJ databases">
        <title>Draft Genome Sequence of the Prevotella sp. BCRC 81118, Isolated from Human Feces.</title>
        <authorList>
            <person name="Huang C.-H."/>
        </authorList>
    </citation>
    <scope>NUCLEOTIDE SEQUENCE [LARGE SCALE GENOMIC DNA]</scope>
    <source>
        <strain evidence="1 2">BCRC 81118</strain>
    </source>
</reference>
<dbReference type="GO" id="GO:0003677">
    <property type="term" value="F:DNA binding"/>
    <property type="evidence" value="ECO:0007669"/>
    <property type="project" value="InterPro"/>
</dbReference>
<dbReference type="RefSeq" id="WP_134843626.1">
    <property type="nucleotide sequence ID" value="NZ_SGVY01000023.1"/>
</dbReference>
<protein>
    <submittedName>
        <fullName evidence="1">MjaI family restriction endonuclease</fullName>
    </submittedName>
</protein>
<dbReference type="Proteomes" id="UP000297872">
    <property type="component" value="Unassembled WGS sequence"/>
</dbReference>